<reference evidence="1 2" key="1">
    <citation type="submission" date="2019-04" db="EMBL/GenBank/DDBJ databases">
        <title>Friends and foes A comparative genomics studyof 23 Aspergillus species from section Flavi.</title>
        <authorList>
            <consortium name="DOE Joint Genome Institute"/>
            <person name="Kjaerbolling I."/>
            <person name="Vesth T."/>
            <person name="Frisvad J.C."/>
            <person name="Nybo J.L."/>
            <person name="Theobald S."/>
            <person name="Kildgaard S."/>
            <person name="Isbrandt T."/>
            <person name="Kuo A."/>
            <person name="Sato A."/>
            <person name="Lyhne E.K."/>
            <person name="Kogle M.E."/>
            <person name="Wiebenga A."/>
            <person name="Kun R.S."/>
            <person name="Lubbers R.J."/>
            <person name="Makela M.R."/>
            <person name="Barry K."/>
            <person name="Chovatia M."/>
            <person name="Clum A."/>
            <person name="Daum C."/>
            <person name="Haridas S."/>
            <person name="He G."/>
            <person name="LaButti K."/>
            <person name="Lipzen A."/>
            <person name="Mondo S."/>
            <person name="Riley R."/>
            <person name="Salamov A."/>
            <person name="Simmons B.A."/>
            <person name="Magnuson J.K."/>
            <person name="Henrissat B."/>
            <person name="Mortensen U.H."/>
            <person name="Larsen T.O."/>
            <person name="Devries R.P."/>
            <person name="Grigoriev I.V."/>
            <person name="Machida M."/>
            <person name="Baker S.E."/>
            <person name="Andersen M.R."/>
        </authorList>
    </citation>
    <scope>NUCLEOTIDE SEQUENCE [LARGE SCALE GENOMIC DNA]</scope>
    <source>
        <strain evidence="1 2">IBT 29228</strain>
    </source>
</reference>
<evidence type="ECO:0000313" key="2">
    <source>
        <dbReference type="Proteomes" id="UP000326198"/>
    </source>
</evidence>
<evidence type="ECO:0000313" key="1">
    <source>
        <dbReference type="EMBL" id="KAE8378498.1"/>
    </source>
</evidence>
<dbReference type="AlphaFoldDB" id="A0A5N7B9T2"/>
<gene>
    <name evidence="1" type="ORF">BDV26DRAFT_261527</name>
</gene>
<organism evidence="1 2">
    <name type="scientific">Aspergillus bertholletiae</name>
    <dbReference type="NCBI Taxonomy" id="1226010"/>
    <lineage>
        <taxon>Eukaryota</taxon>
        <taxon>Fungi</taxon>
        <taxon>Dikarya</taxon>
        <taxon>Ascomycota</taxon>
        <taxon>Pezizomycotina</taxon>
        <taxon>Eurotiomycetes</taxon>
        <taxon>Eurotiomycetidae</taxon>
        <taxon>Eurotiales</taxon>
        <taxon>Aspergillaceae</taxon>
        <taxon>Aspergillus</taxon>
        <taxon>Aspergillus subgen. Circumdati</taxon>
    </lineage>
</organism>
<sequence>MVARPSKSTSLRSTQDLGPVVVCRTNRKCKRGLGFSECFCYDGWTGVFGFFSFPFLLFPVHHYPVADIKN</sequence>
<name>A0A5N7B9T2_9EURO</name>
<dbReference type="Proteomes" id="UP000326198">
    <property type="component" value="Unassembled WGS sequence"/>
</dbReference>
<keyword evidence="2" id="KW-1185">Reference proteome</keyword>
<dbReference type="EMBL" id="ML736207">
    <property type="protein sequence ID" value="KAE8378498.1"/>
    <property type="molecule type" value="Genomic_DNA"/>
</dbReference>
<proteinExistence type="predicted"/>
<protein>
    <submittedName>
        <fullName evidence="1">Uncharacterized protein</fullName>
    </submittedName>
</protein>
<accession>A0A5N7B9T2</accession>